<proteinExistence type="predicted"/>
<dbReference type="SUPFAM" id="SSF54736">
    <property type="entry name" value="ClpS-like"/>
    <property type="match status" value="1"/>
</dbReference>
<evidence type="ECO:0000313" key="4">
    <source>
        <dbReference type="Proteomes" id="UP000355283"/>
    </source>
</evidence>
<dbReference type="AlphaFoldDB" id="A0A4D9CU50"/>
<dbReference type="GO" id="GO:0030163">
    <property type="term" value="P:protein catabolic process"/>
    <property type="evidence" value="ECO:0007669"/>
    <property type="project" value="InterPro"/>
</dbReference>
<dbReference type="PANTHER" id="PTHR33473">
    <property type="entry name" value="ATP-DEPENDENT CLP PROTEASE ADAPTER PROTEIN CLPS1, CHLOROPLASTIC"/>
    <property type="match status" value="1"/>
</dbReference>
<accession>A0A4D9CU50</accession>
<organism evidence="3 4">
    <name type="scientific">Nannochloropsis salina CCMP1776</name>
    <dbReference type="NCBI Taxonomy" id="1027361"/>
    <lineage>
        <taxon>Eukaryota</taxon>
        <taxon>Sar</taxon>
        <taxon>Stramenopiles</taxon>
        <taxon>Ochrophyta</taxon>
        <taxon>Eustigmatophyceae</taxon>
        <taxon>Eustigmatales</taxon>
        <taxon>Monodopsidaceae</taxon>
        <taxon>Microchloropsis</taxon>
        <taxon>Microchloropsis salina</taxon>
    </lineage>
</organism>
<dbReference type="Gene3D" id="3.30.1390.10">
    <property type="match status" value="1"/>
</dbReference>
<reference evidence="3 4" key="1">
    <citation type="submission" date="2019-01" db="EMBL/GenBank/DDBJ databases">
        <title>Nuclear Genome Assembly of the Microalgal Biofuel strain Nannochloropsis salina CCMP1776.</title>
        <authorList>
            <person name="Hovde B."/>
        </authorList>
    </citation>
    <scope>NUCLEOTIDE SEQUENCE [LARGE SCALE GENOMIC DNA]</scope>
    <source>
        <strain evidence="3 4">CCMP1776</strain>
    </source>
</reference>
<dbReference type="GO" id="GO:0006508">
    <property type="term" value="P:proteolysis"/>
    <property type="evidence" value="ECO:0007669"/>
    <property type="project" value="InterPro"/>
</dbReference>
<evidence type="ECO:0000259" key="2">
    <source>
        <dbReference type="Pfam" id="PF02617"/>
    </source>
</evidence>
<feature type="region of interest" description="Disordered" evidence="1">
    <location>
        <begin position="126"/>
        <end position="146"/>
    </location>
</feature>
<dbReference type="InterPro" id="IPR003769">
    <property type="entry name" value="ClpS_core"/>
</dbReference>
<keyword evidence="4" id="KW-1185">Reference proteome</keyword>
<evidence type="ECO:0000256" key="1">
    <source>
        <dbReference type="SAM" id="MobiDB-lite"/>
    </source>
</evidence>
<dbReference type="Proteomes" id="UP000355283">
    <property type="component" value="Unassembled WGS sequence"/>
</dbReference>
<dbReference type="OrthoDB" id="2013930at2759"/>
<name>A0A4D9CU50_9STRA</name>
<dbReference type="InterPro" id="IPR014719">
    <property type="entry name" value="Ribosomal_bL12_C/ClpS-like"/>
</dbReference>
<feature type="domain" description="Adaptor protein ClpS core" evidence="2">
    <location>
        <begin position="202"/>
        <end position="263"/>
    </location>
</feature>
<evidence type="ECO:0000313" key="3">
    <source>
        <dbReference type="EMBL" id="TFJ81587.1"/>
    </source>
</evidence>
<sequence>MCGVTSDVWTGYEIFPSQSIPTCQVAICEKTGMGLATHSVVAHLEEPKLTASCRRMRSLRTCWAPDLGRSRLDDRQPAVEAPDSVAVGKSSPARFAAALTCVPWEAPTLLDSRSCTAQGSPWFRTWQEEEEQEPRQNALSPPPAMSSLRLSSAVASSPASPTFSTVVEPAKPKVAPGTDLGPSPVILVVEETEARSELDGGWELILYNDEVNSRHHVARTLTSVCQLTDDRAYEVMMTAHRQGFAVVGEYSKEVAEGYCEGLRGAGIGCDVTKADSPE</sequence>
<dbReference type="Pfam" id="PF02617">
    <property type="entry name" value="ClpS"/>
    <property type="match status" value="1"/>
</dbReference>
<dbReference type="InterPro" id="IPR022935">
    <property type="entry name" value="ClpS"/>
</dbReference>
<comment type="caution">
    <text evidence="3">The sequence shown here is derived from an EMBL/GenBank/DDBJ whole genome shotgun (WGS) entry which is preliminary data.</text>
</comment>
<dbReference type="PANTHER" id="PTHR33473:SF17">
    <property type="entry name" value="ATP-DEPENDENT CLP PROTEASE ADAPTER PROTEIN CLPS1, CHLOROPLASTIC"/>
    <property type="match status" value="1"/>
</dbReference>
<gene>
    <name evidence="3" type="ORF">NSK_006838</name>
</gene>
<dbReference type="EMBL" id="SDOX01000122">
    <property type="protein sequence ID" value="TFJ81587.1"/>
    <property type="molecule type" value="Genomic_DNA"/>
</dbReference>
<protein>
    <recommendedName>
        <fullName evidence="2">Adaptor protein ClpS core domain-containing protein</fullName>
    </recommendedName>
</protein>